<dbReference type="PIRSF" id="PIRSF012509">
    <property type="entry name" value="CamS"/>
    <property type="match status" value="1"/>
</dbReference>
<keyword evidence="1" id="KW-0732">Signal</keyword>
<feature type="chain" id="PRO_5039279709" evidence="1">
    <location>
        <begin position="25"/>
        <end position="381"/>
    </location>
</feature>
<evidence type="ECO:0000256" key="1">
    <source>
        <dbReference type="SAM" id="SignalP"/>
    </source>
</evidence>
<dbReference type="AlphaFoldDB" id="A0A143YUW2"/>
<dbReference type="EMBL" id="FJNE01000008">
    <property type="protein sequence ID" value="CZQ99246.1"/>
    <property type="molecule type" value="Genomic_DNA"/>
</dbReference>
<dbReference type="CDD" id="cd13440">
    <property type="entry name" value="CamS_repeat_2"/>
    <property type="match status" value="1"/>
</dbReference>
<evidence type="ECO:0000313" key="2">
    <source>
        <dbReference type="EMBL" id="CZQ99246.1"/>
    </source>
</evidence>
<dbReference type="PROSITE" id="PS51257">
    <property type="entry name" value="PROKAR_LIPOPROTEIN"/>
    <property type="match status" value="1"/>
</dbReference>
<accession>A0A143YUW2</accession>
<dbReference type="Gene3D" id="3.10.570.10">
    <property type="entry name" value="sex pheromone staph- cam373 precursor domain"/>
    <property type="match status" value="1"/>
</dbReference>
<keyword evidence="3" id="KW-1185">Reference proteome</keyword>
<gene>
    <name evidence="2" type="ORF">Tpal_2345</name>
</gene>
<protein>
    <submittedName>
        <fullName evidence="2">Cams sex pheromone cam373</fullName>
    </submittedName>
</protein>
<dbReference type="Proteomes" id="UP000242754">
    <property type="component" value="Unassembled WGS sequence"/>
</dbReference>
<feature type="signal peptide" evidence="1">
    <location>
        <begin position="1"/>
        <end position="24"/>
    </location>
</feature>
<dbReference type="CDD" id="cd13441">
    <property type="entry name" value="CamS_repeat_1"/>
    <property type="match status" value="1"/>
</dbReference>
<dbReference type="STRING" id="140314.SAMN04488076_10793"/>
<name>A0A143YUW2_9LACT</name>
<reference evidence="2 3" key="1">
    <citation type="submission" date="2016-02" db="EMBL/GenBank/DDBJ databases">
        <authorList>
            <person name="Wen L."/>
            <person name="He K."/>
            <person name="Yang H."/>
        </authorList>
    </citation>
    <scope>NUCLEOTIDE SEQUENCE [LARGE SCALE GENOMIC DNA]</scope>
    <source>
        <strain evidence="2">Trichococcus palustris</strain>
    </source>
</reference>
<sequence>MTEVNKAKKLFFMTVSSAAGLLLASCGQLSDTTTTEKTTNTAPDTVTVQTTRNQLSTDYYPALIVDGKYQFSQNRGVSLSLNSTANTKDFEADLLGVAKDVFPTDQYFFQEGQIIDYDTTTLWLGRKSDAKPDGLNPTDNGETDPTKREPIYLEQILEQDYMVKNDNGFELGGMTIGLAMNSIDYYKDANGNTVEQPISREKIEAQGKAYADVIIERLRKTAGLEKIPIVIGIFEQSAQDSLAGGVYLFEGVSTEGNAVNQWITLNEKKVIFPLQDGTQTEESSNFDNFRNEVQGFFPNLNGVVGEGKYIDGQLVSMKINIMTQFYGETEIIAFTQHVTDSAGRFLPQNLPVEIKIESIKGIESFLTRDTGSQGFSYHIFD</sequence>
<dbReference type="Pfam" id="PF07537">
    <property type="entry name" value="CamS"/>
    <property type="match status" value="1"/>
</dbReference>
<proteinExistence type="predicted"/>
<organism evidence="2 3">
    <name type="scientific">Trichococcus palustris</name>
    <dbReference type="NCBI Taxonomy" id="140314"/>
    <lineage>
        <taxon>Bacteria</taxon>
        <taxon>Bacillati</taxon>
        <taxon>Bacillota</taxon>
        <taxon>Bacilli</taxon>
        <taxon>Lactobacillales</taxon>
        <taxon>Carnobacteriaceae</taxon>
        <taxon>Trichococcus</taxon>
    </lineage>
</organism>
<dbReference type="InterPro" id="IPR011426">
    <property type="entry name" value="CamS"/>
</dbReference>
<evidence type="ECO:0000313" key="3">
    <source>
        <dbReference type="Proteomes" id="UP000242754"/>
    </source>
</evidence>